<evidence type="ECO:0000256" key="14">
    <source>
        <dbReference type="ARBA" id="ARBA00030048"/>
    </source>
</evidence>
<evidence type="ECO:0000256" key="3">
    <source>
        <dbReference type="ARBA" id="ARBA00005150"/>
    </source>
</evidence>
<keyword evidence="23" id="KW-1185">Reference proteome</keyword>
<evidence type="ECO:0000256" key="20">
    <source>
        <dbReference type="ARBA" id="ARBA00049161"/>
    </source>
</evidence>
<dbReference type="PIRSF" id="PIRSF001563">
    <property type="entry name" value="Folylpolyglu_synth"/>
    <property type="match status" value="1"/>
</dbReference>
<protein>
    <recommendedName>
        <fullName evidence="7">Dihydrofolate synthase/folylpolyglutamate synthase</fullName>
        <ecNumber evidence="5">6.3.2.12</ecNumber>
        <ecNumber evidence="6">6.3.2.17</ecNumber>
    </recommendedName>
    <alternativeName>
        <fullName evidence="16">Folylpoly-gamma-glutamate synthetase-dihydrofolate synthetase</fullName>
    </alternativeName>
    <alternativeName>
        <fullName evidence="14">Folylpolyglutamate synthetase</fullName>
    </alternativeName>
    <alternativeName>
        <fullName evidence="15">Tetrahydrofolylpolyglutamate synthase</fullName>
    </alternativeName>
</protein>
<dbReference type="Gene3D" id="3.90.190.20">
    <property type="entry name" value="Mur ligase, C-terminal domain"/>
    <property type="match status" value="1"/>
</dbReference>
<comment type="catalytic activity">
    <reaction evidence="17">
        <text>(6S)-5,6,7,8-tetrahydrofolyl-(gamma-L-Glu)(n) + L-glutamate + ATP = (6S)-5,6,7,8-tetrahydrofolyl-(gamma-L-Glu)(n+1) + ADP + phosphate + H(+)</text>
        <dbReference type="Rhea" id="RHEA:10580"/>
        <dbReference type="Rhea" id="RHEA-COMP:14738"/>
        <dbReference type="Rhea" id="RHEA-COMP:14740"/>
        <dbReference type="ChEBI" id="CHEBI:15378"/>
        <dbReference type="ChEBI" id="CHEBI:29985"/>
        <dbReference type="ChEBI" id="CHEBI:30616"/>
        <dbReference type="ChEBI" id="CHEBI:43474"/>
        <dbReference type="ChEBI" id="CHEBI:141005"/>
        <dbReference type="ChEBI" id="CHEBI:456216"/>
        <dbReference type="EC" id="6.3.2.17"/>
    </reaction>
</comment>
<keyword evidence="12" id="KW-0460">Magnesium</keyword>
<evidence type="ECO:0000256" key="2">
    <source>
        <dbReference type="ARBA" id="ARBA00004799"/>
    </source>
</evidence>
<dbReference type="GO" id="GO:0046656">
    <property type="term" value="P:folic acid biosynthetic process"/>
    <property type="evidence" value="ECO:0007669"/>
    <property type="project" value="UniProtKB-KW"/>
</dbReference>
<dbReference type="NCBIfam" id="TIGR01499">
    <property type="entry name" value="folC"/>
    <property type="match status" value="1"/>
</dbReference>
<comment type="similarity">
    <text evidence="4">Belongs to the folylpolyglutamate synthase family.</text>
</comment>
<evidence type="ECO:0000256" key="16">
    <source>
        <dbReference type="ARBA" id="ARBA00032510"/>
    </source>
</evidence>
<dbReference type="GO" id="GO:0005737">
    <property type="term" value="C:cytoplasm"/>
    <property type="evidence" value="ECO:0007669"/>
    <property type="project" value="TreeGrafter"/>
</dbReference>
<comment type="caution">
    <text evidence="22">The sequence shown here is derived from an EMBL/GenBank/DDBJ whole genome shotgun (WGS) entry which is preliminary data.</text>
</comment>
<dbReference type="PANTHER" id="PTHR11136">
    <property type="entry name" value="FOLYLPOLYGLUTAMATE SYNTHASE-RELATED"/>
    <property type="match status" value="1"/>
</dbReference>
<evidence type="ECO:0000256" key="1">
    <source>
        <dbReference type="ARBA" id="ARBA00002714"/>
    </source>
</evidence>
<dbReference type="GO" id="GO:0008841">
    <property type="term" value="F:dihydrofolate synthase activity"/>
    <property type="evidence" value="ECO:0007669"/>
    <property type="project" value="UniProtKB-EC"/>
</dbReference>
<sequence>MDNLGLFSMDMGLGRMESFWERRGAPGVPVVHVVGTNGKGSTSTFLESIARENGVRTGLFTSPHLVTPRERVRICGRMLEPEDWTRLANMVLATPGGADLTYFEFQTCLAMLAFMDAGVDLAIMEAGLGGRYDATNVFAPGLTLFTPVGMDHEAVLGSTLEAIARDKAGAMHAGGTAITGPQEPEALAVLEEQARAVGATLLHASDLIGLVPGTLGLRGPHQQDNARLALSGWQIAAEMFGRDSDPEAVAAGLAQAFIPGRFHCVRPDGLPDIVLDGAHNLHAFKALAHTLEQEGVRPQAVVFACMADKDISSMVPLLRSMSDGPILCPAMPWERAARPVDLVKVLGGKAEATDGMATALQRVADLPGPVLVCGSLYLLAAFYELYPEFLSRNSR</sequence>
<dbReference type="EC" id="6.3.2.17" evidence="6"/>
<comment type="pathway">
    <text evidence="2">Cofactor biosynthesis; tetrahydrofolate biosynthesis; 7,8-dihydrofolate from 2-amino-4-hydroxy-6-hydroxymethyl-7,8-dihydropteridine diphosphate and 4-aminobenzoate: step 2/2.</text>
</comment>
<comment type="catalytic activity">
    <reaction evidence="20">
        <text>7,8-dihydropteroate + L-glutamate + ATP = 7,8-dihydrofolate + ADP + phosphate + H(+)</text>
        <dbReference type="Rhea" id="RHEA:23584"/>
        <dbReference type="ChEBI" id="CHEBI:15378"/>
        <dbReference type="ChEBI" id="CHEBI:17839"/>
        <dbReference type="ChEBI" id="CHEBI:29985"/>
        <dbReference type="ChEBI" id="CHEBI:30616"/>
        <dbReference type="ChEBI" id="CHEBI:43474"/>
        <dbReference type="ChEBI" id="CHEBI:57451"/>
        <dbReference type="ChEBI" id="CHEBI:456216"/>
        <dbReference type="EC" id="6.3.2.12"/>
    </reaction>
</comment>
<evidence type="ECO:0000256" key="9">
    <source>
        <dbReference type="ARBA" id="ARBA00022723"/>
    </source>
</evidence>
<name>A0A6N6NA74_9BACT</name>
<evidence type="ECO:0000256" key="8">
    <source>
        <dbReference type="ARBA" id="ARBA00022598"/>
    </source>
</evidence>
<dbReference type="InterPro" id="IPR036615">
    <property type="entry name" value="Mur_ligase_C_dom_sf"/>
</dbReference>
<dbReference type="AlphaFoldDB" id="A0A6N6NA74"/>
<evidence type="ECO:0000256" key="5">
    <source>
        <dbReference type="ARBA" id="ARBA00013023"/>
    </source>
</evidence>
<keyword evidence="13" id="KW-0289">Folate biosynthesis</keyword>
<evidence type="ECO:0000256" key="18">
    <source>
        <dbReference type="ARBA" id="ARBA00047808"/>
    </source>
</evidence>
<gene>
    <name evidence="22" type="ORF">F8A88_03850</name>
</gene>
<keyword evidence="8" id="KW-0436">Ligase</keyword>
<comment type="catalytic activity">
    <reaction evidence="19">
        <text>(6R)-5,10-methylenetetrahydrofolyl-(gamma-L-Glu)(n) + L-glutamate + ATP = (6R)-5,10-methylenetetrahydrofolyl-(gamma-L-Glu)(n+1) + ADP + phosphate + H(+)</text>
        <dbReference type="Rhea" id="RHEA:51912"/>
        <dbReference type="Rhea" id="RHEA-COMP:13257"/>
        <dbReference type="Rhea" id="RHEA-COMP:13258"/>
        <dbReference type="ChEBI" id="CHEBI:15378"/>
        <dbReference type="ChEBI" id="CHEBI:29985"/>
        <dbReference type="ChEBI" id="CHEBI:30616"/>
        <dbReference type="ChEBI" id="CHEBI:43474"/>
        <dbReference type="ChEBI" id="CHEBI:136572"/>
        <dbReference type="ChEBI" id="CHEBI:456216"/>
        <dbReference type="EC" id="6.3.2.17"/>
    </reaction>
</comment>
<evidence type="ECO:0000256" key="15">
    <source>
        <dbReference type="ARBA" id="ARBA00030592"/>
    </source>
</evidence>
<dbReference type="UniPathway" id="UPA00077">
    <property type="reaction ID" value="UER00157"/>
</dbReference>
<dbReference type="GO" id="GO:0046654">
    <property type="term" value="P:tetrahydrofolate biosynthetic process"/>
    <property type="evidence" value="ECO:0007669"/>
    <property type="project" value="UniProtKB-UniPathway"/>
</dbReference>
<evidence type="ECO:0000256" key="17">
    <source>
        <dbReference type="ARBA" id="ARBA00047493"/>
    </source>
</evidence>
<dbReference type="SUPFAM" id="SSF53244">
    <property type="entry name" value="MurD-like peptide ligases, peptide-binding domain"/>
    <property type="match status" value="1"/>
</dbReference>
<dbReference type="GO" id="GO:0005524">
    <property type="term" value="F:ATP binding"/>
    <property type="evidence" value="ECO:0007669"/>
    <property type="project" value="UniProtKB-KW"/>
</dbReference>
<evidence type="ECO:0000313" key="23">
    <source>
        <dbReference type="Proteomes" id="UP000438699"/>
    </source>
</evidence>
<dbReference type="PANTHER" id="PTHR11136:SF0">
    <property type="entry name" value="DIHYDROFOLATE SYNTHETASE-RELATED"/>
    <property type="match status" value="1"/>
</dbReference>
<organism evidence="22 23">
    <name type="scientific">Pseudodesulfovibrio senegalensis</name>
    <dbReference type="NCBI Taxonomy" id="1721087"/>
    <lineage>
        <taxon>Bacteria</taxon>
        <taxon>Pseudomonadati</taxon>
        <taxon>Thermodesulfobacteriota</taxon>
        <taxon>Desulfovibrionia</taxon>
        <taxon>Desulfovibrionales</taxon>
        <taxon>Desulfovibrionaceae</taxon>
    </lineage>
</organism>
<dbReference type="OrthoDB" id="9809356at2"/>
<evidence type="ECO:0000256" key="11">
    <source>
        <dbReference type="ARBA" id="ARBA00022840"/>
    </source>
</evidence>
<feature type="domain" description="Mur ligase C-terminal" evidence="21">
    <location>
        <begin position="260"/>
        <end position="375"/>
    </location>
</feature>
<dbReference type="InterPro" id="IPR036565">
    <property type="entry name" value="Mur-like_cat_sf"/>
</dbReference>
<evidence type="ECO:0000256" key="7">
    <source>
        <dbReference type="ARBA" id="ARBA00019357"/>
    </source>
</evidence>
<keyword evidence="11" id="KW-0067">ATP-binding</keyword>
<dbReference type="GO" id="GO:0046872">
    <property type="term" value="F:metal ion binding"/>
    <property type="evidence" value="ECO:0007669"/>
    <property type="project" value="UniProtKB-KW"/>
</dbReference>
<evidence type="ECO:0000256" key="12">
    <source>
        <dbReference type="ARBA" id="ARBA00022842"/>
    </source>
</evidence>
<comment type="pathway">
    <text evidence="3">Cofactor biosynthesis; tetrahydrofolylpolyglutamate biosynthesis.</text>
</comment>
<comment type="catalytic activity">
    <reaction evidence="18">
        <text>10-formyltetrahydrofolyl-(gamma-L-Glu)(n) + L-glutamate + ATP = 10-formyltetrahydrofolyl-(gamma-L-Glu)(n+1) + ADP + phosphate + H(+)</text>
        <dbReference type="Rhea" id="RHEA:51904"/>
        <dbReference type="Rhea" id="RHEA-COMP:13088"/>
        <dbReference type="Rhea" id="RHEA-COMP:14300"/>
        <dbReference type="ChEBI" id="CHEBI:15378"/>
        <dbReference type="ChEBI" id="CHEBI:29985"/>
        <dbReference type="ChEBI" id="CHEBI:30616"/>
        <dbReference type="ChEBI" id="CHEBI:43474"/>
        <dbReference type="ChEBI" id="CHEBI:134413"/>
        <dbReference type="ChEBI" id="CHEBI:456216"/>
        <dbReference type="EC" id="6.3.2.17"/>
    </reaction>
</comment>
<dbReference type="EC" id="6.3.2.12" evidence="5"/>
<reference evidence="22 23" key="1">
    <citation type="journal article" date="2017" name="Int. J. Syst. Evol. Microbiol.">
        <title>Desulfovibrio senegalensis sp. nov., a mesophilic sulfate reducer isolated from marine sediment.</title>
        <authorList>
            <person name="Thioye A."/>
            <person name="Gam Z.B.A."/>
            <person name="Mbengue M."/>
            <person name="Cayol J.L."/>
            <person name="Joseph-Bartoli M."/>
            <person name="Toure-Kane C."/>
            <person name="Labat M."/>
        </authorList>
    </citation>
    <scope>NUCLEOTIDE SEQUENCE [LARGE SCALE GENOMIC DNA]</scope>
    <source>
        <strain evidence="22 23">DSM 101509</strain>
    </source>
</reference>
<evidence type="ECO:0000256" key="10">
    <source>
        <dbReference type="ARBA" id="ARBA00022741"/>
    </source>
</evidence>
<dbReference type="EMBL" id="WAIE01000001">
    <property type="protein sequence ID" value="KAB1443879.1"/>
    <property type="molecule type" value="Genomic_DNA"/>
</dbReference>
<proteinExistence type="inferred from homology"/>
<dbReference type="Gene3D" id="3.40.1190.10">
    <property type="entry name" value="Mur-like, catalytic domain"/>
    <property type="match status" value="1"/>
</dbReference>
<dbReference type="InterPro" id="IPR001645">
    <property type="entry name" value="Folylpolyglutamate_synth"/>
</dbReference>
<evidence type="ECO:0000313" key="22">
    <source>
        <dbReference type="EMBL" id="KAB1443879.1"/>
    </source>
</evidence>
<evidence type="ECO:0000256" key="19">
    <source>
        <dbReference type="ARBA" id="ARBA00049035"/>
    </source>
</evidence>
<evidence type="ECO:0000259" key="21">
    <source>
        <dbReference type="Pfam" id="PF02875"/>
    </source>
</evidence>
<dbReference type="InterPro" id="IPR004101">
    <property type="entry name" value="Mur_ligase_C"/>
</dbReference>
<dbReference type="Pfam" id="PF02875">
    <property type="entry name" value="Mur_ligase_C"/>
    <property type="match status" value="1"/>
</dbReference>
<evidence type="ECO:0000256" key="6">
    <source>
        <dbReference type="ARBA" id="ARBA00013025"/>
    </source>
</evidence>
<keyword evidence="9" id="KW-0479">Metal-binding</keyword>
<dbReference type="SUPFAM" id="SSF53623">
    <property type="entry name" value="MurD-like peptide ligases, catalytic domain"/>
    <property type="match status" value="1"/>
</dbReference>
<evidence type="ECO:0000256" key="13">
    <source>
        <dbReference type="ARBA" id="ARBA00022909"/>
    </source>
</evidence>
<dbReference type="GO" id="GO:0004326">
    <property type="term" value="F:tetrahydrofolylpolyglutamate synthase activity"/>
    <property type="evidence" value="ECO:0007669"/>
    <property type="project" value="UniProtKB-EC"/>
</dbReference>
<keyword evidence="10" id="KW-0547">Nucleotide-binding</keyword>
<evidence type="ECO:0000256" key="4">
    <source>
        <dbReference type="ARBA" id="ARBA00008276"/>
    </source>
</evidence>
<accession>A0A6N6NA74</accession>
<comment type="function">
    <text evidence="1">Functions in two distinct reactions of the de novo folate biosynthetic pathway. Catalyzes the addition of a glutamate residue to dihydropteroate (7,8-dihydropteroate or H2Pte) to form dihydrofolate (7,8-dihydrofolate monoglutamate or H2Pte-Glu). Also catalyzes successive additions of L-glutamate to tetrahydrofolate or 10-formyltetrahydrofolate or 5,10-methylenetetrahydrofolate, leading to folylpolyglutamate derivatives.</text>
</comment>
<dbReference type="Proteomes" id="UP000438699">
    <property type="component" value="Unassembled WGS sequence"/>
</dbReference>